<dbReference type="EMBL" id="FN657290">
    <property type="protein sequence ID" value="CBY42569.1"/>
    <property type="molecule type" value="Genomic_DNA"/>
</dbReference>
<accession>E4Z4E1</accession>
<feature type="non-terminal residue" evidence="2">
    <location>
        <position position="1"/>
    </location>
</feature>
<protein>
    <submittedName>
        <fullName evidence="2">Uncharacterized protein</fullName>
    </submittedName>
</protein>
<reference evidence="2" key="1">
    <citation type="journal article" date="2010" name="Science">
        <title>Plasticity of animal genome architecture unmasked by rapid evolution of a pelagic tunicate.</title>
        <authorList>
            <person name="Denoeud F."/>
            <person name="Henriet S."/>
            <person name="Mungpakdee S."/>
            <person name="Aury J.M."/>
            <person name="Da Silva C."/>
            <person name="Brinkmann H."/>
            <person name="Mikhaleva J."/>
            <person name="Olsen L.C."/>
            <person name="Jubin C."/>
            <person name="Canestro C."/>
            <person name="Bouquet J.M."/>
            <person name="Danks G."/>
            <person name="Poulain J."/>
            <person name="Campsteijn C."/>
            <person name="Adamski M."/>
            <person name="Cross I."/>
            <person name="Yadetie F."/>
            <person name="Muffato M."/>
            <person name="Louis A."/>
            <person name="Butcher S."/>
            <person name="Tsagkogeorga G."/>
            <person name="Konrad A."/>
            <person name="Singh S."/>
            <person name="Jensen M.F."/>
            <person name="Cong E.H."/>
            <person name="Eikeseth-Otteraa H."/>
            <person name="Noel B."/>
            <person name="Anthouard V."/>
            <person name="Porcel B.M."/>
            <person name="Kachouri-Lafond R."/>
            <person name="Nishino A."/>
            <person name="Ugolini M."/>
            <person name="Chourrout P."/>
            <person name="Nishida H."/>
            <person name="Aasland R."/>
            <person name="Huzurbazar S."/>
            <person name="Westhof E."/>
            <person name="Delsuc F."/>
            <person name="Lehrach H."/>
            <person name="Reinhardt R."/>
            <person name="Weissenbach J."/>
            <person name="Roy S.W."/>
            <person name="Artiguenave F."/>
            <person name="Postlethwait J.H."/>
            <person name="Manak J.R."/>
            <person name="Thompson E.M."/>
            <person name="Jaillon O."/>
            <person name="Du Pasquier L."/>
            <person name="Boudinot P."/>
            <person name="Liberles D.A."/>
            <person name="Volff J.N."/>
            <person name="Philippe H."/>
            <person name="Lenhard B."/>
            <person name="Roest Crollius H."/>
            <person name="Wincker P."/>
            <person name="Chourrout D."/>
        </authorList>
    </citation>
    <scope>NUCLEOTIDE SEQUENCE [LARGE SCALE GENOMIC DNA]</scope>
</reference>
<sequence length="91" mass="10127">EVQIDVEAARAALVQSKSSGENNATTATLLKGTRRTWIILNNNLLDSKPEYGNMDPGKRQLRDSHLPPKGSAQARPRALQLSHKKDFRADY</sequence>
<name>E4Z4E1_OIKDI</name>
<feature type="region of interest" description="Disordered" evidence="1">
    <location>
        <begin position="48"/>
        <end position="91"/>
    </location>
</feature>
<evidence type="ECO:0000256" key="1">
    <source>
        <dbReference type="SAM" id="MobiDB-lite"/>
    </source>
</evidence>
<dbReference type="AlphaFoldDB" id="E4Z4E1"/>
<feature type="compositionally biased region" description="Basic and acidic residues" evidence="1">
    <location>
        <begin position="56"/>
        <end position="66"/>
    </location>
</feature>
<proteinExistence type="predicted"/>
<gene>
    <name evidence="2" type="ORF">GSOID_T00026271001</name>
</gene>
<dbReference type="Proteomes" id="UP000011014">
    <property type="component" value="Unassembled WGS sequence"/>
</dbReference>
<evidence type="ECO:0000313" key="2">
    <source>
        <dbReference type="EMBL" id="CBY42569.1"/>
    </source>
</evidence>
<organism evidence="2">
    <name type="scientific">Oikopleura dioica</name>
    <name type="common">Tunicate</name>
    <dbReference type="NCBI Taxonomy" id="34765"/>
    <lineage>
        <taxon>Eukaryota</taxon>
        <taxon>Metazoa</taxon>
        <taxon>Chordata</taxon>
        <taxon>Tunicata</taxon>
        <taxon>Appendicularia</taxon>
        <taxon>Copelata</taxon>
        <taxon>Oikopleuridae</taxon>
        <taxon>Oikopleura</taxon>
    </lineage>
</organism>